<proteinExistence type="predicted"/>
<evidence type="ECO:0000313" key="1">
    <source>
        <dbReference type="EnsemblMetazoa" id="CJA02309.1"/>
    </source>
</evidence>
<keyword evidence="2" id="KW-1185">Reference proteome</keyword>
<organism evidence="1 2">
    <name type="scientific">Caenorhabditis japonica</name>
    <dbReference type="NCBI Taxonomy" id="281687"/>
    <lineage>
        <taxon>Eukaryota</taxon>
        <taxon>Metazoa</taxon>
        <taxon>Ecdysozoa</taxon>
        <taxon>Nematoda</taxon>
        <taxon>Chromadorea</taxon>
        <taxon>Rhabditida</taxon>
        <taxon>Rhabditina</taxon>
        <taxon>Rhabditomorpha</taxon>
        <taxon>Rhabditoidea</taxon>
        <taxon>Rhabditidae</taxon>
        <taxon>Peloderinae</taxon>
        <taxon>Caenorhabditis</taxon>
    </lineage>
</organism>
<reference evidence="2" key="1">
    <citation type="submission" date="2010-08" db="EMBL/GenBank/DDBJ databases">
        <authorList>
            <consortium name="Caenorhabditis japonica Sequencing Consortium"/>
            <person name="Wilson R.K."/>
        </authorList>
    </citation>
    <scope>NUCLEOTIDE SEQUENCE [LARGE SCALE GENOMIC DNA]</scope>
    <source>
        <strain evidence="2">DF5081</strain>
    </source>
</reference>
<accession>A0A8R1DGR0</accession>
<reference evidence="1" key="2">
    <citation type="submission" date="2022-06" db="UniProtKB">
        <authorList>
            <consortium name="EnsemblMetazoa"/>
        </authorList>
    </citation>
    <scope>IDENTIFICATION</scope>
    <source>
        <strain evidence="1">DF5081</strain>
    </source>
</reference>
<sequence>MSNHTTDEIDPEINYLLFESSSTESSANDSFTLLDGDIFESYSNVTEEDTARNGTFFEISNLFHYLNRHNIKPNNLAMYIDGIENVPEDEVPKSLHRDLPKYTYQKYQAPN</sequence>
<protein>
    <submittedName>
        <fullName evidence="1">Uncharacterized protein</fullName>
    </submittedName>
</protein>
<dbReference type="EnsemblMetazoa" id="CJA02309.1">
    <property type="protein sequence ID" value="CJA02309.1"/>
    <property type="gene ID" value="WBGene00121513"/>
</dbReference>
<evidence type="ECO:0000313" key="2">
    <source>
        <dbReference type="Proteomes" id="UP000005237"/>
    </source>
</evidence>
<name>A0A8R1DGR0_CAEJA</name>
<dbReference type="Proteomes" id="UP000005237">
    <property type="component" value="Unassembled WGS sequence"/>
</dbReference>
<dbReference type="AlphaFoldDB" id="A0A8R1DGR0"/>